<dbReference type="EMBL" id="QUWK01000014">
    <property type="protein sequence ID" value="RFU93968.1"/>
    <property type="molecule type" value="Genomic_DNA"/>
</dbReference>
<reference evidence="4" key="1">
    <citation type="submission" date="2018-08" db="EMBL/GenBank/DDBJ databases">
        <authorList>
            <person name="Grouzdev D.S."/>
            <person name="Krutkina M.S."/>
        </authorList>
    </citation>
    <scope>NUCLEOTIDE SEQUENCE [LARGE SCALE GENOMIC DNA]</scope>
    <source>
        <strain evidence="4">4-11</strain>
    </source>
</reference>
<sequence length="161" mass="17924">MSQIKKTTASDLIMGVLLLAFGIYLIVESLGMKVFNSFLDAPGFFPFILGIIFCLFGIVMLIGSIRGGSVAATKATFRKDSLIALFLSPESKRVVILSFFMVVYIYGLIGRIHFAIATFIYLVVTFWYLKSTTWLKNIIISVLSAVLISAIFQYVFKIPLP</sequence>
<feature type="transmembrane region" description="Helical" evidence="1">
    <location>
        <begin position="12"/>
        <end position="32"/>
    </location>
</feature>
<feature type="transmembrane region" description="Helical" evidence="1">
    <location>
        <begin position="138"/>
        <end position="156"/>
    </location>
</feature>
<keyword evidence="1" id="KW-0812">Transmembrane</keyword>
<accession>A0A372MF03</accession>
<keyword evidence="4" id="KW-1185">Reference proteome</keyword>
<comment type="caution">
    <text evidence="3">The sequence shown here is derived from an EMBL/GenBank/DDBJ whole genome shotgun (WGS) entry which is preliminary data.</text>
</comment>
<protein>
    <submittedName>
        <fullName evidence="3">Tripartite tricarboxylate transporter TctB family protein</fullName>
    </submittedName>
</protein>
<evidence type="ECO:0000313" key="3">
    <source>
        <dbReference type="EMBL" id="RFU93968.1"/>
    </source>
</evidence>
<gene>
    <name evidence="3" type="ORF">DYP60_11880</name>
</gene>
<evidence type="ECO:0000256" key="1">
    <source>
        <dbReference type="SAM" id="Phobius"/>
    </source>
</evidence>
<keyword evidence="1" id="KW-0472">Membrane</keyword>
<feature type="transmembrane region" description="Helical" evidence="1">
    <location>
        <begin position="44"/>
        <end position="62"/>
    </location>
</feature>
<feature type="domain" description="DUF1468" evidence="2">
    <location>
        <begin position="13"/>
        <end position="161"/>
    </location>
</feature>
<organism evidence="3 4">
    <name type="scientific">Sphaerochaeta halotolerans</name>
    <dbReference type="NCBI Taxonomy" id="2293840"/>
    <lineage>
        <taxon>Bacteria</taxon>
        <taxon>Pseudomonadati</taxon>
        <taxon>Spirochaetota</taxon>
        <taxon>Spirochaetia</taxon>
        <taxon>Spirochaetales</taxon>
        <taxon>Sphaerochaetaceae</taxon>
        <taxon>Sphaerochaeta</taxon>
    </lineage>
</organism>
<keyword evidence="1" id="KW-1133">Transmembrane helix</keyword>
<evidence type="ECO:0000259" key="2">
    <source>
        <dbReference type="Pfam" id="PF07331"/>
    </source>
</evidence>
<dbReference type="RefSeq" id="WP_117331231.1">
    <property type="nucleotide sequence ID" value="NZ_QUWK01000014.1"/>
</dbReference>
<dbReference type="AlphaFoldDB" id="A0A372MF03"/>
<proteinExistence type="predicted"/>
<dbReference type="Pfam" id="PF07331">
    <property type="entry name" value="TctB"/>
    <property type="match status" value="1"/>
</dbReference>
<evidence type="ECO:0000313" key="4">
    <source>
        <dbReference type="Proteomes" id="UP000264002"/>
    </source>
</evidence>
<dbReference type="InterPro" id="IPR009936">
    <property type="entry name" value="DUF1468"/>
</dbReference>
<name>A0A372MF03_9SPIR</name>
<feature type="transmembrane region" description="Helical" evidence="1">
    <location>
        <begin position="112"/>
        <end position="129"/>
    </location>
</feature>
<dbReference type="Proteomes" id="UP000264002">
    <property type="component" value="Unassembled WGS sequence"/>
</dbReference>
<reference evidence="3 4" key="2">
    <citation type="submission" date="2018-09" db="EMBL/GenBank/DDBJ databases">
        <title>Genome of Sphaerochaeta halotolerans strain 4-11.</title>
        <authorList>
            <person name="Nazina T.N."/>
            <person name="Sokolova D.S."/>
        </authorList>
    </citation>
    <scope>NUCLEOTIDE SEQUENCE [LARGE SCALE GENOMIC DNA]</scope>
    <source>
        <strain evidence="3 4">4-11</strain>
    </source>
</reference>